<feature type="region of interest" description="Disordered" evidence="2">
    <location>
        <begin position="45"/>
        <end position="108"/>
    </location>
</feature>
<gene>
    <name evidence="4" type="ORF">MBM_04547</name>
</gene>
<dbReference type="OMA" id="LYAREGM"/>
<dbReference type="GO" id="GO:0008270">
    <property type="term" value="F:zinc ion binding"/>
    <property type="evidence" value="ECO:0007669"/>
    <property type="project" value="InterPro"/>
</dbReference>
<dbReference type="InterPro" id="IPR021858">
    <property type="entry name" value="Fun_TF"/>
</dbReference>
<dbReference type="OrthoDB" id="4158087at2759"/>
<feature type="region of interest" description="Disordered" evidence="2">
    <location>
        <begin position="159"/>
        <end position="179"/>
    </location>
</feature>
<dbReference type="Gene3D" id="4.10.240.10">
    <property type="entry name" value="Zn(2)-C6 fungal-type DNA-binding domain"/>
    <property type="match status" value="1"/>
</dbReference>
<evidence type="ECO:0000259" key="3">
    <source>
        <dbReference type="PROSITE" id="PS50048"/>
    </source>
</evidence>
<proteinExistence type="predicted"/>
<accession>K1WH94</accession>
<dbReference type="eggNOG" id="ENOG502T2R8">
    <property type="taxonomic scope" value="Eukaryota"/>
</dbReference>
<dbReference type="GeneID" id="18760482"/>
<dbReference type="GO" id="GO:0000981">
    <property type="term" value="F:DNA-binding transcription factor activity, RNA polymerase II-specific"/>
    <property type="evidence" value="ECO:0007669"/>
    <property type="project" value="InterPro"/>
</dbReference>
<dbReference type="Pfam" id="PF11951">
    <property type="entry name" value="Fungal_trans_2"/>
    <property type="match status" value="1"/>
</dbReference>
<feature type="region of interest" description="Disordered" evidence="2">
    <location>
        <begin position="1"/>
        <end position="24"/>
    </location>
</feature>
<dbReference type="InterPro" id="IPR001138">
    <property type="entry name" value="Zn2Cys6_DnaBD"/>
</dbReference>
<evidence type="ECO:0000313" key="4">
    <source>
        <dbReference type="EMBL" id="EKD16970.1"/>
    </source>
</evidence>
<dbReference type="PROSITE" id="PS50048">
    <property type="entry name" value="ZN2_CY6_FUNGAL_2"/>
    <property type="match status" value="1"/>
</dbReference>
<dbReference type="PANTHER" id="PTHR37540">
    <property type="entry name" value="TRANSCRIPTION FACTOR (ACR-2), PUTATIVE-RELATED-RELATED"/>
    <property type="match status" value="1"/>
</dbReference>
<feature type="compositionally biased region" description="Polar residues" evidence="2">
    <location>
        <begin position="80"/>
        <end position="95"/>
    </location>
</feature>
<keyword evidence="1" id="KW-0539">Nucleus</keyword>
<dbReference type="AlphaFoldDB" id="K1WH94"/>
<dbReference type="Pfam" id="PF00172">
    <property type="entry name" value="Zn_clus"/>
    <property type="match status" value="1"/>
</dbReference>
<dbReference type="Proteomes" id="UP000006753">
    <property type="component" value="Unassembled WGS sequence"/>
</dbReference>
<protein>
    <recommendedName>
        <fullName evidence="3">Zn(2)-C6 fungal-type domain-containing protein</fullName>
    </recommendedName>
</protein>
<dbReference type="InParanoid" id="K1WH94"/>
<feature type="domain" description="Zn(2)-C6 fungal-type" evidence="3">
    <location>
        <begin position="24"/>
        <end position="57"/>
    </location>
</feature>
<evidence type="ECO:0000256" key="1">
    <source>
        <dbReference type="ARBA" id="ARBA00023242"/>
    </source>
</evidence>
<feature type="compositionally biased region" description="Low complexity" evidence="2">
    <location>
        <begin position="51"/>
        <end position="79"/>
    </location>
</feature>
<organism evidence="4 5">
    <name type="scientific">Marssonina brunnea f. sp. multigermtubi (strain MB_m1)</name>
    <name type="common">Marssonina leaf spot fungus</name>
    <dbReference type="NCBI Taxonomy" id="1072389"/>
    <lineage>
        <taxon>Eukaryota</taxon>
        <taxon>Fungi</taxon>
        <taxon>Dikarya</taxon>
        <taxon>Ascomycota</taxon>
        <taxon>Pezizomycotina</taxon>
        <taxon>Leotiomycetes</taxon>
        <taxon>Helotiales</taxon>
        <taxon>Drepanopezizaceae</taxon>
        <taxon>Drepanopeziza</taxon>
    </lineage>
</organism>
<keyword evidence="5" id="KW-1185">Reference proteome</keyword>
<evidence type="ECO:0000256" key="2">
    <source>
        <dbReference type="SAM" id="MobiDB-lite"/>
    </source>
</evidence>
<dbReference type="SUPFAM" id="SSF57701">
    <property type="entry name" value="Zn2/Cys6 DNA-binding domain"/>
    <property type="match status" value="1"/>
</dbReference>
<dbReference type="KEGG" id="mbe:MBM_04547"/>
<sequence>MFSVIKLPTSEQHSRKAHTKSRNGCKVCKERKLKCDETKPICGPCNRRFPSMSSCDYTSASTSTSTSSTSNSGSKAATSPTSSLTSMQPVTQAPNQGRPRLPVSASRDRSIVPVPLLETQGGSITASVSASSKYSFSSSSSSSSSKSSASASASASASTLPSSLSSHGSPESPWVQNSRAVRPSDWEKLDWMSAFGLPGSLRAELFDPFFTYPASKVKGVDVLLRCYLQTSCYKGFPWQPASSTNPTATYYVPLVLKDPVLFHATLNLSVMRCKQKAEQWLGVNSQHLQAECIRLLRERVESDASGSKGVSDETISAVAALAASEHERGNLKMLKMHIGGLKRMIDLRGGINAIRESNPMVANSAFWIFVVAMYEVPYPAFDRVLPPLAPYDHGFHICPPELREVRSHCSDLEPSPTAVLDIDLPGLGLDPNIASVLTSIQNLSHLVPTQEAYPSASSSLAILTRMCTLLSHLLSLCRADLQAKAPSNTAVADVDGVDFSQQLSECTRLALLLHVFTPWRGLPPDGTLSITLLLHQLLASLRILISHPSFKPNVLSLWLFAAGAVAASSMPERGWVTGHLVQLTEELGIDSWETWKGELRRVMWHEQLCAPRYKLLWEEVDDKRKVLSTN</sequence>
<feature type="compositionally biased region" description="Low complexity" evidence="2">
    <location>
        <begin position="159"/>
        <end position="172"/>
    </location>
</feature>
<dbReference type="HOGENOM" id="CLU_036820_0_0_1"/>
<dbReference type="EMBL" id="JH921437">
    <property type="protein sequence ID" value="EKD16970.1"/>
    <property type="molecule type" value="Genomic_DNA"/>
</dbReference>
<dbReference type="CDD" id="cd00067">
    <property type="entry name" value="GAL4"/>
    <property type="match status" value="1"/>
</dbReference>
<evidence type="ECO:0000313" key="5">
    <source>
        <dbReference type="Proteomes" id="UP000006753"/>
    </source>
</evidence>
<reference evidence="4 5" key="1">
    <citation type="journal article" date="2012" name="BMC Genomics">
        <title>Sequencing the genome of Marssonina brunnea reveals fungus-poplar co-evolution.</title>
        <authorList>
            <person name="Zhu S."/>
            <person name="Cao Y.-Z."/>
            <person name="Jiang C."/>
            <person name="Tan B.-Y."/>
            <person name="Wang Z."/>
            <person name="Feng S."/>
            <person name="Zhang L."/>
            <person name="Su X.-H."/>
            <person name="Brejova B."/>
            <person name="Vinar T."/>
            <person name="Xu M."/>
            <person name="Wang M.-X."/>
            <person name="Zhang S.-G."/>
            <person name="Huang M.-R."/>
            <person name="Wu R."/>
            <person name="Zhou Y."/>
        </authorList>
    </citation>
    <scope>NUCLEOTIDE SEQUENCE [LARGE SCALE GENOMIC DNA]</scope>
    <source>
        <strain evidence="4 5">MB_m1</strain>
    </source>
</reference>
<name>K1WH94_MARBU</name>
<dbReference type="PANTHER" id="PTHR37540:SF5">
    <property type="entry name" value="TRANSCRIPTION FACTOR DOMAIN-CONTAINING PROTEIN"/>
    <property type="match status" value="1"/>
</dbReference>
<dbReference type="InterPro" id="IPR036864">
    <property type="entry name" value="Zn2-C6_fun-type_DNA-bd_sf"/>
</dbReference>